<dbReference type="PANTHER" id="PTHR30182:SF1">
    <property type="entry name" value="L-SERINE DEHYDRATASE 1"/>
    <property type="match status" value="1"/>
</dbReference>
<comment type="caution">
    <text evidence="14">The sequence shown here is derived from an EMBL/GenBank/DDBJ whole genome shotgun (WGS) entry which is preliminary data.</text>
</comment>
<keyword evidence="8 11" id="KW-0411">Iron-sulfur</keyword>
<dbReference type="AlphaFoldDB" id="A0A4Y8KYH1"/>
<dbReference type="Pfam" id="PF03313">
    <property type="entry name" value="SDH_alpha"/>
    <property type="match status" value="1"/>
</dbReference>
<comment type="similarity">
    <text evidence="3 11">Belongs to the iron-sulfur dependent L-serine dehydratase family.</text>
</comment>
<dbReference type="EMBL" id="SOML01000010">
    <property type="protein sequence ID" value="TFD94753.1"/>
    <property type="molecule type" value="Genomic_DNA"/>
</dbReference>
<feature type="domain" description="Serine dehydratase-like alpha subunit" evidence="12">
    <location>
        <begin position="151"/>
        <end position="394"/>
    </location>
</feature>
<evidence type="ECO:0000259" key="12">
    <source>
        <dbReference type="Pfam" id="PF03313"/>
    </source>
</evidence>
<keyword evidence="4 11" id="KW-0312">Gluconeogenesis</keyword>
<dbReference type="SUPFAM" id="SSF143548">
    <property type="entry name" value="Serine metabolism enzymes domain"/>
    <property type="match status" value="1"/>
</dbReference>
<dbReference type="RefSeq" id="WP_134437136.1">
    <property type="nucleotide sequence ID" value="NZ_SOML01000010.1"/>
</dbReference>
<dbReference type="GO" id="GO:0046872">
    <property type="term" value="F:metal ion binding"/>
    <property type="evidence" value="ECO:0007669"/>
    <property type="project" value="UniProtKB-KW"/>
</dbReference>
<accession>A0A4Y8KYH1</accession>
<evidence type="ECO:0000256" key="10">
    <source>
        <dbReference type="ARBA" id="ARBA00049406"/>
    </source>
</evidence>
<comment type="catalytic activity">
    <reaction evidence="10 11">
        <text>L-serine = pyruvate + NH4(+)</text>
        <dbReference type="Rhea" id="RHEA:19169"/>
        <dbReference type="ChEBI" id="CHEBI:15361"/>
        <dbReference type="ChEBI" id="CHEBI:28938"/>
        <dbReference type="ChEBI" id="CHEBI:33384"/>
        <dbReference type="EC" id="4.3.1.17"/>
    </reaction>
</comment>
<organism evidence="14 15">
    <name type="scientific">Dysgonomonas capnocytophagoides</name>
    <dbReference type="NCBI Taxonomy" id="45254"/>
    <lineage>
        <taxon>Bacteria</taxon>
        <taxon>Pseudomonadati</taxon>
        <taxon>Bacteroidota</taxon>
        <taxon>Bacteroidia</taxon>
        <taxon>Bacteroidales</taxon>
        <taxon>Dysgonomonadaceae</taxon>
        <taxon>Dysgonomonas</taxon>
    </lineage>
</organism>
<evidence type="ECO:0000256" key="6">
    <source>
        <dbReference type="ARBA" id="ARBA00022723"/>
    </source>
</evidence>
<dbReference type="OrthoDB" id="9805537at2"/>
<reference evidence="14 15" key="1">
    <citation type="submission" date="2019-03" db="EMBL/GenBank/DDBJ databases">
        <title>San Antonio Military Medical Center submission to MRSN (WRAIR), pending publication.</title>
        <authorList>
            <person name="Blyth D.M."/>
            <person name="Mccarthy S.L."/>
            <person name="Schall S.E."/>
            <person name="Stam J.A."/>
            <person name="Ong A.C."/>
            <person name="Mcgann P.T."/>
        </authorList>
    </citation>
    <scope>NUCLEOTIDE SEQUENCE [LARGE SCALE GENOMIC DNA]</scope>
    <source>
        <strain evidence="14 15">MRSN571793</strain>
    </source>
</reference>
<feature type="domain" description="Serine dehydratase beta chain" evidence="13">
    <location>
        <begin position="69"/>
        <end position="115"/>
    </location>
</feature>
<evidence type="ECO:0000313" key="14">
    <source>
        <dbReference type="EMBL" id="TFD94753.1"/>
    </source>
</evidence>
<dbReference type="Proteomes" id="UP000297861">
    <property type="component" value="Unassembled WGS sequence"/>
</dbReference>
<dbReference type="InterPro" id="IPR005131">
    <property type="entry name" value="Ser_deHydtase_bsu"/>
</dbReference>
<evidence type="ECO:0000313" key="15">
    <source>
        <dbReference type="Proteomes" id="UP000297861"/>
    </source>
</evidence>
<proteinExistence type="inferred from homology"/>
<dbReference type="EC" id="4.3.1.17" evidence="11"/>
<evidence type="ECO:0000259" key="13">
    <source>
        <dbReference type="Pfam" id="PF03315"/>
    </source>
</evidence>
<dbReference type="InterPro" id="IPR051318">
    <property type="entry name" value="Fe-S_L-Ser"/>
</dbReference>
<evidence type="ECO:0000256" key="1">
    <source>
        <dbReference type="ARBA" id="ARBA00001966"/>
    </source>
</evidence>
<evidence type="ECO:0000256" key="7">
    <source>
        <dbReference type="ARBA" id="ARBA00023004"/>
    </source>
</evidence>
<dbReference type="NCBIfam" id="TIGR00720">
    <property type="entry name" value="sda_mono"/>
    <property type="match status" value="1"/>
</dbReference>
<keyword evidence="6 11" id="KW-0479">Metal-binding</keyword>
<dbReference type="GO" id="GO:0006094">
    <property type="term" value="P:gluconeogenesis"/>
    <property type="evidence" value="ECO:0007669"/>
    <property type="project" value="UniProtKB-KW"/>
</dbReference>
<keyword evidence="7 11" id="KW-0408">Iron</keyword>
<keyword evidence="5 11" id="KW-0004">4Fe-4S</keyword>
<keyword evidence="9 11" id="KW-0456">Lyase</keyword>
<comment type="pathway">
    <text evidence="2">Carbohydrate biosynthesis; gluconeogenesis.</text>
</comment>
<evidence type="ECO:0000256" key="3">
    <source>
        <dbReference type="ARBA" id="ARBA00008636"/>
    </source>
</evidence>
<comment type="cofactor">
    <cofactor evidence="1 11">
        <name>[4Fe-4S] cluster</name>
        <dbReference type="ChEBI" id="CHEBI:49883"/>
    </cofactor>
</comment>
<dbReference type="PANTHER" id="PTHR30182">
    <property type="entry name" value="L-SERINE DEHYDRATASE"/>
    <property type="match status" value="1"/>
</dbReference>
<evidence type="ECO:0000256" key="2">
    <source>
        <dbReference type="ARBA" id="ARBA00004742"/>
    </source>
</evidence>
<protein>
    <recommendedName>
        <fullName evidence="11">L-serine dehydratase</fullName>
        <ecNumber evidence="11">4.3.1.17</ecNumber>
    </recommendedName>
</protein>
<keyword evidence="15" id="KW-1185">Reference proteome</keyword>
<evidence type="ECO:0000256" key="8">
    <source>
        <dbReference type="ARBA" id="ARBA00023014"/>
    </source>
</evidence>
<sequence length="401" mass="43240">MQSIRKIFKIGFGPSSSHTMGPSNAAKIFKERNPKADSYMVDLYGSLAATGKGHMTDVAIAEMFAPKSVEIKWIPDKELPFHPNGMILRSLSSDKDILDTWTIYSIGGGDLADEKTKISVQPIYDKHTMKQILDWTHKTGKTFWEYVEETEGTEIFDYLNDVWTVMKAAIRNGIEEEGILSGGLGLQRKASSYFVKAKGYNGSMMSRALLFSYALAMSETNASGGKVVTAPTCGSCGVLPAVLYHLHSSHHNVSDKKILRALATAGLIGNIVKENASVSGAEVGCQGEIGVACAMAAAAGAQLFGGTTSQIEYAAEMGLEHHLGLTCDPICGLVQVPCIERNAFAAVRALDSCSYAMLSDGKHLVSFDKVVRTMKETGHDLPSLYKETSHGGLAKNINNED</sequence>
<dbReference type="Pfam" id="PF03315">
    <property type="entry name" value="SDH_beta"/>
    <property type="match status" value="2"/>
</dbReference>
<dbReference type="InterPro" id="IPR004644">
    <property type="entry name" value="Fe-S_L-Ser_mono"/>
</dbReference>
<dbReference type="InterPro" id="IPR029009">
    <property type="entry name" value="ASB_dom_sf"/>
</dbReference>
<gene>
    <name evidence="14" type="ORF">E2605_15445</name>
</gene>
<dbReference type="InterPro" id="IPR005130">
    <property type="entry name" value="Ser_deHydtase-like_asu"/>
</dbReference>
<dbReference type="GO" id="GO:0051539">
    <property type="term" value="F:4 iron, 4 sulfur cluster binding"/>
    <property type="evidence" value="ECO:0007669"/>
    <property type="project" value="UniProtKB-UniRule"/>
</dbReference>
<evidence type="ECO:0000256" key="4">
    <source>
        <dbReference type="ARBA" id="ARBA00022432"/>
    </source>
</evidence>
<evidence type="ECO:0000256" key="5">
    <source>
        <dbReference type="ARBA" id="ARBA00022485"/>
    </source>
</evidence>
<dbReference type="STRING" id="1121485.GCA_000426485_01755"/>
<dbReference type="GO" id="GO:0003941">
    <property type="term" value="F:L-serine ammonia-lyase activity"/>
    <property type="evidence" value="ECO:0007669"/>
    <property type="project" value="UniProtKB-UniRule"/>
</dbReference>
<evidence type="ECO:0000256" key="9">
    <source>
        <dbReference type="ARBA" id="ARBA00023239"/>
    </source>
</evidence>
<dbReference type="Gene3D" id="3.30.1330.90">
    <property type="entry name" value="D-3-phosphoglycerate dehydrogenase, domain 3"/>
    <property type="match status" value="2"/>
</dbReference>
<feature type="domain" description="Serine dehydratase beta chain" evidence="13">
    <location>
        <begin position="3"/>
        <end position="61"/>
    </location>
</feature>
<name>A0A4Y8KYH1_9BACT</name>
<evidence type="ECO:0000256" key="11">
    <source>
        <dbReference type="RuleBase" id="RU366059"/>
    </source>
</evidence>